<dbReference type="Gene3D" id="1.20.1070.10">
    <property type="entry name" value="Rhodopsin 7-helix transmembrane proteins"/>
    <property type="match status" value="1"/>
</dbReference>
<evidence type="ECO:0000256" key="1">
    <source>
        <dbReference type="ARBA" id="ARBA00004141"/>
    </source>
</evidence>
<evidence type="ECO:0000256" key="7">
    <source>
        <dbReference type="ARBA" id="ARBA00022989"/>
    </source>
</evidence>
<keyword evidence="6 15" id="KW-0681">Retinal protein</keyword>
<keyword evidence="9 15" id="KW-0297">G-protein coupled receptor</keyword>
<dbReference type="EMBL" id="JAXCGZ010002418">
    <property type="protein sequence ID" value="KAK7083926.1"/>
    <property type="molecule type" value="Genomic_DNA"/>
</dbReference>
<evidence type="ECO:0000256" key="11">
    <source>
        <dbReference type="ARBA" id="ARBA00023157"/>
    </source>
</evidence>
<dbReference type="Pfam" id="PF00001">
    <property type="entry name" value="7tm_1"/>
    <property type="match status" value="1"/>
</dbReference>
<evidence type="ECO:0000313" key="18">
    <source>
        <dbReference type="Proteomes" id="UP001381693"/>
    </source>
</evidence>
<comment type="similarity">
    <text evidence="15">Belongs to the G-protein coupled receptor 1 family. Opsin subfamily.</text>
</comment>
<accession>A0AAN8XGW2</accession>
<dbReference type="FunFam" id="1.20.1070.10:FF:000044">
    <property type="entry name" value="Opsin, ultraviolet-sensitive"/>
    <property type="match status" value="1"/>
</dbReference>
<feature type="transmembrane region" description="Helical" evidence="15">
    <location>
        <begin position="215"/>
        <end position="233"/>
    </location>
</feature>
<dbReference type="PRINTS" id="PR00238">
    <property type="entry name" value="OPSIN"/>
</dbReference>
<reference evidence="17 18" key="1">
    <citation type="submission" date="2023-11" db="EMBL/GenBank/DDBJ databases">
        <title>Halocaridina rubra genome assembly.</title>
        <authorList>
            <person name="Smith C."/>
        </authorList>
    </citation>
    <scope>NUCLEOTIDE SEQUENCE [LARGE SCALE GENOMIC DNA]</scope>
    <source>
        <strain evidence="17">EP-1</strain>
        <tissue evidence="17">Whole</tissue>
    </source>
</reference>
<evidence type="ECO:0000256" key="9">
    <source>
        <dbReference type="ARBA" id="ARBA00023040"/>
    </source>
</evidence>
<evidence type="ECO:0000256" key="13">
    <source>
        <dbReference type="ARBA" id="ARBA00023224"/>
    </source>
</evidence>
<evidence type="ECO:0000256" key="14">
    <source>
        <dbReference type="ARBA" id="ARBA00023305"/>
    </source>
</evidence>
<comment type="caution">
    <text evidence="17">The sequence shown here is derived from an EMBL/GenBank/DDBJ whole genome shotgun (WGS) entry which is preliminary data.</text>
</comment>
<dbReference type="InterPro" id="IPR000276">
    <property type="entry name" value="GPCR_Rhodpsn"/>
</dbReference>
<dbReference type="GO" id="GO:0009881">
    <property type="term" value="F:photoreceptor activity"/>
    <property type="evidence" value="ECO:0007669"/>
    <property type="project" value="UniProtKB-KW"/>
</dbReference>
<evidence type="ECO:0000256" key="15">
    <source>
        <dbReference type="RuleBase" id="RU004951"/>
    </source>
</evidence>
<sequence length="420" mass="47305">MLRVLGLGPFSAAETSITSGRFIHSLPRQSQCLINFSKTGCTVYSTTIMATSTPFNVTGPNFEYYGYEVKMNGWNTPSEYLSYVDKHWLQFEAPNPMLHHLLGVLYIILTITSCIGNGAVIWIFLGTKSLRTPSNMLIVNLALADFIMMLKTPVFIINSFNEGPVMGRLGCQIYGLMGAYTGPGAACTNAAIAFDRYKTITNPMDGRLTKGQVTGILLFIYAWITPWVMMPYFEIWNRFVPEGYLTSCTFDYLSDGSRFYVVGLWFCMWFLPMLIITSCYYMVYKHVAAHEKSLKKQAEKMNVDSLRSGEKVNMRQEIRVAKVGITLTSLFLISWTPYAVVAFTCTFGREDLITPFISMIPACTCKTAACIDPFVYAINHPKYRLALQKKMPWFCIHEKEPTSASDTASAQTQNQNHPNA</sequence>
<name>A0AAN8XGW2_HALRR</name>
<keyword evidence="5 15" id="KW-0812">Transmembrane</keyword>
<dbReference type="InterPro" id="IPR017452">
    <property type="entry name" value="GPCR_Rhodpsn_7TM"/>
</dbReference>
<organism evidence="17 18">
    <name type="scientific">Halocaridina rubra</name>
    <name type="common">Hawaiian red shrimp</name>
    <dbReference type="NCBI Taxonomy" id="373956"/>
    <lineage>
        <taxon>Eukaryota</taxon>
        <taxon>Metazoa</taxon>
        <taxon>Ecdysozoa</taxon>
        <taxon>Arthropoda</taxon>
        <taxon>Crustacea</taxon>
        <taxon>Multicrustacea</taxon>
        <taxon>Malacostraca</taxon>
        <taxon>Eumalacostraca</taxon>
        <taxon>Eucarida</taxon>
        <taxon>Decapoda</taxon>
        <taxon>Pleocyemata</taxon>
        <taxon>Caridea</taxon>
        <taxon>Atyoidea</taxon>
        <taxon>Atyidae</taxon>
        <taxon>Halocaridina</taxon>
    </lineage>
</organism>
<dbReference type="InterPro" id="IPR027430">
    <property type="entry name" value="Retinal_BS"/>
</dbReference>
<keyword evidence="11" id="KW-1015">Disulfide bond</keyword>
<keyword evidence="8 15" id="KW-0157">Chromophore</keyword>
<evidence type="ECO:0000256" key="3">
    <source>
        <dbReference type="ARBA" id="ARBA00022553"/>
    </source>
</evidence>
<keyword evidence="14" id="KW-0844">Vision</keyword>
<keyword evidence="13 15" id="KW-0807">Transducer</keyword>
<comment type="subcellular location">
    <subcellularLocation>
        <location evidence="1 15">Membrane</location>
        <topology evidence="1 15">Multi-pass membrane protein</topology>
    </subcellularLocation>
</comment>
<evidence type="ECO:0000256" key="6">
    <source>
        <dbReference type="ARBA" id="ARBA00022925"/>
    </source>
</evidence>
<evidence type="ECO:0000313" key="17">
    <source>
        <dbReference type="EMBL" id="KAK7083926.1"/>
    </source>
</evidence>
<dbReference type="PRINTS" id="PR00577">
    <property type="entry name" value="OPSINRH3RH4"/>
</dbReference>
<keyword evidence="18" id="KW-1185">Reference proteome</keyword>
<gene>
    <name evidence="17" type="primary">OPN4_5</name>
    <name evidence="17" type="ORF">SK128_009656</name>
</gene>
<feature type="transmembrane region" description="Helical" evidence="15">
    <location>
        <begin position="137"/>
        <end position="160"/>
    </location>
</feature>
<dbReference type="PANTHER" id="PTHR24240">
    <property type="entry name" value="OPSIN"/>
    <property type="match status" value="1"/>
</dbReference>
<keyword evidence="12 15" id="KW-0675">Receptor</keyword>
<dbReference type="GO" id="GO:0007602">
    <property type="term" value="P:phototransduction"/>
    <property type="evidence" value="ECO:0007669"/>
    <property type="project" value="UniProtKB-KW"/>
</dbReference>
<feature type="transmembrane region" description="Helical" evidence="15">
    <location>
        <begin position="259"/>
        <end position="283"/>
    </location>
</feature>
<dbReference type="PROSITE" id="PS50262">
    <property type="entry name" value="G_PROTEIN_RECEP_F1_2"/>
    <property type="match status" value="1"/>
</dbReference>
<feature type="domain" description="G-protein coupled receptors family 1 profile" evidence="16">
    <location>
        <begin position="116"/>
        <end position="376"/>
    </location>
</feature>
<dbReference type="SUPFAM" id="SSF81321">
    <property type="entry name" value="Family A G protein-coupled receptor-like"/>
    <property type="match status" value="1"/>
</dbReference>
<evidence type="ECO:0000256" key="4">
    <source>
        <dbReference type="ARBA" id="ARBA00022606"/>
    </source>
</evidence>
<keyword evidence="10 15" id="KW-0472">Membrane</keyword>
<dbReference type="InterPro" id="IPR050125">
    <property type="entry name" value="GPCR_opsins"/>
</dbReference>
<feature type="transmembrane region" description="Helical" evidence="15">
    <location>
        <begin position="172"/>
        <end position="194"/>
    </location>
</feature>
<keyword evidence="7 15" id="KW-1133">Transmembrane helix</keyword>
<dbReference type="PROSITE" id="PS00237">
    <property type="entry name" value="G_PROTEIN_RECEP_F1_1"/>
    <property type="match status" value="1"/>
</dbReference>
<evidence type="ECO:0000256" key="10">
    <source>
        <dbReference type="ARBA" id="ARBA00023136"/>
    </source>
</evidence>
<keyword evidence="2 15" id="KW-0600">Photoreceptor protein</keyword>
<evidence type="ECO:0000259" key="16">
    <source>
        <dbReference type="PROSITE" id="PS50262"/>
    </source>
</evidence>
<dbReference type="CDD" id="cd15079">
    <property type="entry name" value="7tmA_photoreceptors_insect"/>
    <property type="match status" value="1"/>
</dbReference>
<dbReference type="AlphaFoldDB" id="A0AAN8XGW2"/>
<keyword evidence="4 15" id="KW-0716">Sensory transduction</keyword>
<evidence type="ECO:0000256" key="8">
    <source>
        <dbReference type="ARBA" id="ARBA00022991"/>
    </source>
</evidence>
<dbReference type="GO" id="GO:0004930">
    <property type="term" value="F:G protein-coupled receptor activity"/>
    <property type="evidence" value="ECO:0007669"/>
    <property type="project" value="UniProtKB-KW"/>
</dbReference>
<dbReference type="PROSITE" id="PS00238">
    <property type="entry name" value="OPSIN"/>
    <property type="match status" value="1"/>
</dbReference>
<dbReference type="GO" id="GO:0016020">
    <property type="term" value="C:membrane"/>
    <property type="evidence" value="ECO:0007669"/>
    <property type="project" value="UniProtKB-SubCell"/>
</dbReference>
<dbReference type="InterPro" id="IPR001760">
    <property type="entry name" value="Opsin"/>
</dbReference>
<evidence type="ECO:0000256" key="5">
    <source>
        <dbReference type="ARBA" id="ARBA00022692"/>
    </source>
</evidence>
<evidence type="ECO:0000256" key="12">
    <source>
        <dbReference type="ARBA" id="ARBA00023170"/>
    </source>
</evidence>
<dbReference type="GO" id="GO:0007601">
    <property type="term" value="P:visual perception"/>
    <property type="evidence" value="ECO:0007669"/>
    <property type="project" value="UniProtKB-KW"/>
</dbReference>
<evidence type="ECO:0000256" key="2">
    <source>
        <dbReference type="ARBA" id="ARBA00022543"/>
    </source>
</evidence>
<dbReference type="PRINTS" id="PR00237">
    <property type="entry name" value="GPCRRHODOPSN"/>
</dbReference>
<dbReference type="Proteomes" id="UP001381693">
    <property type="component" value="Unassembled WGS sequence"/>
</dbReference>
<proteinExistence type="inferred from homology"/>
<keyword evidence="3" id="KW-0597">Phosphoprotein</keyword>
<protein>
    <submittedName>
        <fullName evidence="17">Melanopsin</fullName>
    </submittedName>
</protein>
<feature type="transmembrane region" description="Helical" evidence="15">
    <location>
        <begin position="320"/>
        <end position="340"/>
    </location>
</feature>
<comment type="caution">
    <text evidence="15">Lacks conserved residue(s) required for the propagation of feature annotation.</text>
</comment>
<feature type="transmembrane region" description="Helical" evidence="15">
    <location>
        <begin position="104"/>
        <end position="125"/>
    </location>
</feature>